<dbReference type="Proteomes" id="UP000813463">
    <property type="component" value="Chromosome 1"/>
</dbReference>
<dbReference type="SMART" id="SM00256">
    <property type="entry name" value="FBOX"/>
    <property type="match status" value="1"/>
</dbReference>
<dbReference type="PROSITE" id="PS50181">
    <property type="entry name" value="FBOX"/>
    <property type="match status" value="1"/>
</dbReference>
<dbReference type="OrthoDB" id="612216at2759"/>
<dbReference type="Pfam" id="PF00646">
    <property type="entry name" value="F-box"/>
    <property type="match status" value="1"/>
</dbReference>
<keyword evidence="2" id="KW-1185">Reference proteome</keyword>
<proteinExistence type="predicted"/>
<evidence type="ECO:0000259" key="1">
    <source>
        <dbReference type="PROSITE" id="PS50181"/>
    </source>
</evidence>
<dbReference type="PANTHER" id="PTHR34145">
    <property type="entry name" value="OS02G0105600 PROTEIN"/>
    <property type="match status" value="1"/>
</dbReference>
<dbReference type="InterPro" id="IPR032675">
    <property type="entry name" value="LRR_dom_sf"/>
</dbReference>
<dbReference type="SUPFAM" id="SSF81383">
    <property type="entry name" value="F-box domain"/>
    <property type="match status" value="1"/>
</dbReference>
<dbReference type="InterPro" id="IPR055411">
    <property type="entry name" value="LRR_FXL15/At3g58940/PEG3-like"/>
</dbReference>
<dbReference type="PANTHER" id="PTHR34145:SF28">
    <property type="entry name" value="F-BOX DOMAIN-CONTAINING PROTEIN"/>
    <property type="match status" value="1"/>
</dbReference>
<feature type="domain" description="F-box" evidence="1">
    <location>
        <begin position="8"/>
        <end position="44"/>
    </location>
</feature>
<dbReference type="InterPro" id="IPR001810">
    <property type="entry name" value="F-box_dom"/>
</dbReference>
<dbReference type="Gene3D" id="3.80.10.10">
    <property type="entry name" value="Ribonuclease Inhibitor"/>
    <property type="match status" value="1"/>
</dbReference>
<dbReference type="Gene3D" id="1.20.1280.50">
    <property type="match status" value="1"/>
</dbReference>
<dbReference type="RefSeq" id="XP_056696798.1">
    <property type="nucleotide sequence ID" value="XM_056840820.1"/>
</dbReference>
<dbReference type="SUPFAM" id="SSF52047">
    <property type="entry name" value="RNI-like"/>
    <property type="match status" value="1"/>
</dbReference>
<evidence type="ECO:0000313" key="3">
    <source>
        <dbReference type="RefSeq" id="XP_021837448.1"/>
    </source>
</evidence>
<organism evidence="2 3">
    <name type="scientific">Spinacia oleracea</name>
    <name type="common">Spinach</name>
    <dbReference type="NCBI Taxonomy" id="3562"/>
    <lineage>
        <taxon>Eukaryota</taxon>
        <taxon>Viridiplantae</taxon>
        <taxon>Streptophyta</taxon>
        <taxon>Embryophyta</taxon>
        <taxon>Tracheophyta</taxon>
        <taxon>Spermatophyta</taxon>
        <taxon>Magnoliopsida</taxon>
        <taxon>eudicotyledons</taxon>
        <taxon>Gunneridae</taxon>
        <taxon>Pentapetalae</taxon>
        <taxon>Caryophyllales</taxon>
        <taxon>Chenopodiaceae</taxon>
        <taxon>Chenopodioideae</taxon>
        <taxon>Anserineae</taxon>
        <taxon>Spinacia</taxon>
    </lineage>
</organism>
<reference evidence="3" key="2">
    <citation type="submission" date="2025-04" db="UniProtKB">
        <authorList>
            <consortium name="RefSeq"/>
        </authorList>
    </citation>
    <scope>IDENTIFICATION</scope>
    <source>
        <tissue evidence="4">Leaf</tissue>
    </source>
</reference>
<dbReference type="InterPro" id="IPR036047">
    <property type="entry name" value="F-box-like_dom_sf"/>
</dbReference>
<evidence type="ECO:0000313" key="2">
    <source>
        <dbReference type="Proteomes" id="UP000813463"/>
    </source>
</evidence>
<dbReference type="GeneID" id="110777142"/>
<protein>
    <submittedName>
        <fullName evidence="3 4">F-box/FBD/LRR-repeat protein At5g56420</fullName>
    </submittedName>
</protein>
<gene>
    <name evidence="3 4" type="primary">LOC110777142</name>
</gene>
<dbReference type="Pfam" id="PF23622">
    <property type="entry name" value="LRR_At1g61320_AtMIF1"/>
    <property type="match status" value="1"/>
</dbReference>
<sequence>MGEVISYVDRISELPDFILHQILSYLSTKEAAQTSLISKRWRYVCETFPILDCDEWFFGRELDILNPKELGMPKDERRKIFNRRVKFMSYVDEKLCRFHEENLCVKKFLLHITLVSNDLATRVDTWMELIAGLRVQELDLYLTVGRERLYDLPMKLLATESLAVLTLRGCLLLSSRLDKSAIRLCSLVELYLRDVSIDQDTIQDLIFSIRSMEVLSLKNCLGFENLEISDHDKLKKMVYHPHKDLKVKKFSIKVPTLEELDFCSVDKDKTACEIIVSSVCQNLKRLSLCGIPIDAKWLQKMISSFPLLEHLFLGGCVLQKVMKLSSRVLKVIQVSNCTKLVKAEFDTPNVHIFEYRGKTMPRLYSNSVADYRTAELSVRLGNMDSIWFMRLNNFLRDNKFQDLSLSMTATSGKEISFNSEDYKEIQLLPFELNNMKLVTHTLTSVNYAALLDGLFWNLRPRILSLELNYYSPEFLKGILKSLVAEEEPDCYCSRNFECWRHLLKDIKLINVGSLKSGTVLDILTLNNLTTFLDNWAIEARRTVKSYGALKGETLSFQLSW</sequence>
<dbReference type="CDD" id="cd22160">
    <property type="entry name" value="F-box_AtFBL13-like"/>
    <property type="match status" value="1"/>
</dbReference>
<dbReference type="InterPro" id="IPR055357">
    <property type="entry name" value="LRR_At1g61320_AtMIF1"/>
</dbReference>
<dbReference type="KEGG" id="soe:110777142"/>
<reference evidence="2" key="1">
    <citation type="journal article" date="2021" name="Nat. Commun.">
        <title>Genomic analyses provide insights into spinach domestication and the genetic basis of agronomic traits.</title>
        <authorList>
            <person name="Cai X."/>
            <person name="Sun X."/>
            <person name="Xu C."/>
            <person name="Sun H."/>
            <person name="Wang X."/>
            <person name="Ge C."/>
            <person name="Zhang Z."/>
            <person name="Wang Q."/>
            <person name="Fei Z."/>
            <person name="Jiao C."/>
            <person name="Wang Q."/>
        </authorList>
    </citation>
    <scope>NUCLEOTIDE SEQUENCE [LARGE SCALE GENOMIC DNA]</scope>
    <source>
        <strain evidence="2">cv. Varoflay</strain>
    </source>
</reference>
<name>A0A9R0HUU3_SPIOL</name>
<accession>A0A9R0HUU3</accession>
<dbReference type="AlphaFoldDB" id="A0A9R0HUU3"/>
<dbReference type="InterPro" id="IPR053781">
    <property type="entry name" value="F-box_AtFBL13-like"/>
</dbReference>
<dbReference type="InterPro" id="IPR053772">
    <property type="entry name" value="At1g61320/At1g61330-like"/>
</dbReference>
<dbReference type="Pfam" id="PF24758">
    <property type="entry name" value="LRR_At5g56370"/>
    <property type="match status" value="1"/>
</dbReference>
<evidence type="ECO:0000313" key="4">
    <source>
        <dbReference type="RefSeq" id="XP_056696798.1"/>
    </source>
</evidence>
<dbReference type="RefSeq" id="XP_021837448.1">
    <property type="nucleotide sequence ID" value="XM_021981756.1"/>
</dbReference>